<dbReference type="GO" id="GO:0016324">
    <property type="term" value="C:apical plasma membrane"/>
    <property type="evidence" value="ECO:0007669"/>
    <property type="project" value="UniProtKB-SubCell"/>
</dbReference>
<feature type="chain" id="PRO_5036977280" description="Phospholipase B1, membrane-associated" evidence="43">
    <location>
        <begin position="19"/>
        <end position="390"/>
    </location>
</feature>
<evidence type="ECO:0000256" key="10">
    <source>
        <dbReference type="ARBA" id="ARBA00023098"/>
    </source>
</evidence>
<dbReference type="CDD" id="cd01824">
    <property type="entry name" value="Phospholipase_B_like"/>
    <property type="match status" value="1"/>
</dbReference>
<evidence type="ECO:0000256" key="3">
    <source>
        <dbReference type="ARBA" id="ARBA00015133"/>
    </source>
</evidence>
<dbReference type="Pfam" id="PF00657">
    <property type="entry name" value="Lipase_GDSL"/>
    <property type="match status" value="1"/>
</dbReference>
<evidence type="ECO:0000256" key="4">
    <source>
        <dbReference type="ARBA" id="ARBA00022475"/>
    </source>
</evidence>
<dbReference type="Proteomes" id="UP000887540">
    <property type="component" value="Unplaced"/>
</dbReference>
<evidence type="ECO:0000313" key="45">
    <source>
        <dbReference type="WBParaSite" id="ACRNAN_scaffold116.g20380.t1"/>
    </source>
</evidence>
<evidence type="ECO:0000256" key="7">
    <source>
        <dbReference type="ARBA" id="ARBA00022737"/>
    </source>
</evidence>
<dbReference type="GO" id="GO:0004623">
    <property type="term" value="F:phospholipase A2 activity"/>
    <property type="evidence" value="ECO:0007669"/>
    <property type="project" value="UniProtKB-EC"/>
</dbReference>
<keyword evidence="5" id="KW-0812">Transmembrane</keyword>
<comment type="catalytic activity">
    <reaction evidence="35">
        <text>1-hexadecanoyl-sn-glycero-3-phosphocholine + H2O = sn-glycerol 3-phosphocholine + hexadecanoate + H(+)</text>
        <dbReference type="Rhea" id="RHEA:40435"/>
        <dbReference type="ChEBI" id="CHEBI:7896"/>
        <dbReference type="ChEBI" id="CHEBI:15377"/>
        <dbReference type="ChEBI" id="CHEBI:15378"/>
        <dbReference type="ChEBI" id="CHEBI:16870"/>
        <dbReference type="ChEBI" id="CHEBI:72998"/>
    </reaction>
    <physiologicalReaction direction="left-to-right" evidence="35">
        <dbReference type="Rhea" id="RHEA:40436"/>
    </physiologicalReaction>
</comment>
<dbReference type="InterPro" id="IPR035547">
    <property type="entry name" value="Phospholipase_B"/>
</dbReference>
<keyword evidence="11" id="KW-0472">Membrane</keyword>
<evidence type="ECO:0000256" key="26">
    <source>
        <dbReference type="ARBA" id="ARBA00048015"/>
    </source>
</evidence>
<evidence type="ECO:0000256" key="41">
    <source>
        <dbReference type="ARBA" id="ARBA00049372"/>
    </source>
</evidence>
<evidence type="ECO:0000256" key="40">
    <source>
        <dbReference type="ARBA" id="ARBA00049363"/>
    </source>
</evidence>
<comment type="catalytic activity">
    <reaction evidence="26">
        <text>1-hexadecanoyl-2-(9Z-octadecenoyl)-sn-glycero-3-phospho-(1'-sn-glycerol) + H2O = 1-hexadecanoyl-sn-glycero-3-phospho-(1'-sn-glycerol) + (9Z)-octadecenoate + H(+)</text>
        <dbReference type="Rhea" id="RHEA:40919"/>
        <dbReference type="ChEBI" id="CHEBI:15377"/>
        <dbReference type="ChEBI" id="CHEBI:15378"/>
        <dbReference type="ChEBI" id="CHEBI:30823"/>
        <dbReference type="ChEBI" id="CHEBI:72841"/>
        <dbReference type="ChEBI" id="CHEBI:75158"/>
    </reaction>
    <physiologicalReaction direction="left-to-right" evidence="26">
        <dbReference type="Rhea" id="RHEA:40920"/>
    </physiologicalReaction>
</comment>
<comment type="catalytic activity">
    <reaction evidence="15">
        <text>a 1,2-diacyl-sn-glycero-3-phosphocholine + H2O = a 1-acyl-sn-glycero-3-phosphocholine + a fatty acid + H(+)</text>
        <dbReference type="Rhea" id="RHEA:15801"/>
        <dbReference type="ChEBI" id="CHEBI:15377"/>
        <dbReference type="ChEBI" id="CHEBI:15378"/>
        <dbReference type="ChEBI" id="CHEBI:28868"/>
        <dbReference type="ChEBI" id="CHEBI:57643"/>
        <dbReference type="ChEBI" id="CHEBI:58168"/>
        <dbReference type="EC" id="3.1.1.4"/>
    </reaction>
    <physiologicalReaction direction="left-to-right" evidence="15">
        <dbReference type="Rhea" id="RHEA:15802"/>
    </physiologicalReaction>
</comment>
<evidence type="ECO:0000256" key="27">
    <source>
        <dbReference type="ARBA" id="ARBA00048049"/>
    </source>
</evidence>
<comment type="catalytic activity">
    <reaction evidence="24">
        <text>1-hexadecanoyl-2-(9Z)-octadecenoyl-3-octadecanoyl-sn-glycerol + H2O = 1-hexadecanoyl-2-(9Z-octadecenoyl)-sn-glycerol + octadecanoate + H(+)</text>
        <dbReference type="Rhea" id="RHEA:41111"/>
        <dbReference type="ChEBI" id="CHEBI:15377"/>
        <dbReference type="ChEBI" id="CHEBI:15378"/>
        <dbReference type="ChEBI" id="CHEBI:25629"/>
        <dbReference type="ChEBI" id="CHEBI:75466"/>
        <dbReference type="ChEBI" id="CHEBI:77623"/>
    </reaction>
    <physiologicalReaction direction="left-to-right" evidence="24">
        <dbReference type="Rhea" id="RHEA:41112"/>
    </physiologicalReaction>
</comment>
<comment type="catalytic activity">
    <reaction evidence="31">
        <text>1-octadecanoyl-2-(9Z,12Z)-octadecadienoyl-sn-glycerol + H2O = 1-octadecanoyl-sn-glycerol + (9Z,12Z)-octadecadienoate + H(+)</text>
        <dbReference type="Rhea" id="RHEA:40927"/>
        <dbReference type="ChEBI" id="CHEBI:15377"/>
        <dbReference type="ChEBI" id="CHEBI:15378"/>
        <dbReference type="ChEBI" id="CHEBI:30245"/>
        <dbReference type="ChEBI" id="CHEBI:75550"/>
        <dbReference type="ChEBI" id="CHEBI:77097"/>
    </reaction>
    <physiologicalReaction direction="left-to-right" evidence="31">
        <dbReference type="Rhea" id="RHEA:40928"/>
    </physiologicalReaction>
</comment>
<dbReference type="InterPro" id="IPR036514">
    <property type="entry name" value="SGNH_hydro_sf"/>
</dbReference>
<keyword evidence="8" id="KW-0378">Hydrolase</keyword>
<comment type="catalytic activity">
    <reaction evidence="14">
        <text>1-hexadecanoyl-2-(9Z,12Z-octadecadienoyl)-sn-glycero-3-phosphocholine + H2O = (9Z,12Z)-octadecadienoate + 1-hexadecanoyl-sn-glycero-3-phosphocholine + H(+)</text>
        <dbReference type="Rhea" id="RHEA:40811"/>
        <dbReference type="ChEBI" id="CHEBI:15377"/>
        <dbReference type="ChEBI" id="CHEBI:15378"/>
        <dbReference type="ChEBI" id="CHEBI:30245"/>
        <dbReference type="ChEBI" id="CHEBI:72998"/>
        <dbReference type="ChEBI" id="CHEBI:73002"/>
    </reaction>
    <physiologicalReaction direction="left-to-right" evidence="14">
        <dbReference type="Rhea" id="RHEA:40812"/>
    </physiologicalReaction>
</comment>
<keyword evidence="10" id="KW-0443">Lipid metabolism</keyword>
<evidence type="ECO:0000256" key="9">
    <source>
        <dbReference type="ARBA" id="ARBA00022989"/>
    </source>
</evidence>
<sequence length="390" mass="42974">MLRAGILVFALIFTSTLGSQNRYKRGWGDPLKDHGSPNYTCDPKVMAPSKTTPTSVHSVRPADIKLIMALGDSLTAANGAGAIDPLEILLQYRGLAFLAGGDKGLDEHVSIPNILAKYNPNIFGQSHGICAADVLNCAYLNIAQPGAKAEDLPGQATILVQRFTDNDYPNVDKDNDWKLLSIFIGGNDICNYCRDPTTMNATEFAEHIADAVKIIHDNIPRVLVSLTTMLHLEMIKQIDKRDFMCSEFHLLGECKCDAWQNFTTADIADMCVKYEQAEVALQDGRFDDKDDFTLVNQVFFNNATEPPRLANGTVNLDFFAPDCFHFSQLGHAIVSTYVWNNMLEPVGSKNTQANLSVPTTLNCPDPSCPFIRTTKNSQNCAQYLTPSILD</sequence>
<evidence type="ECO:0000256" key="14">
    <source>
        <dbReference type="ARBA" id="ARBA00023408"/>
    </source>
</evidence>
<evidence type="ECO:0000256" key="38">
    <source>
        <dbReference type="ARBA" id="ARBA00048872"/>
    </source>
</evidence>
<comment type="catalytic activity">
    <reaction evidence="33">
        <text>a 1-acyl-sn-glycero-3-phosphocholine + H2O = sn-glycerol 3-phosphocholine + a fatty acid + H(+)</text>
        <dbReference type="Rhea" id="RHEA:15177"/>
        <dbReference type="ChEBI" id="CHEBI:15377"/>
        <dbReference type="ChEBI" id="CHEBI:15378"/>
        <dbReference type="ChEBI" id="CHEBI:16870"/>
        <dbReference type="ChEBI" id="CHEBI:28868"/>
        <dbReference type="ChEBI" id="CHEBI:58168"/>
        <dbReference type="EC" id="3.1.1.5"/>
    </reaction>
    <physiologicalReaction direction="left-to-right" evidence="33">
        <dbReference type="Rhea" id="RHEA:15178"/>
    </physiologicalReaction>
</comment>
<comment type="catalytic activity">
    <reaction evidence="28">
        <text>1,2-di-(9Z-octadecenoyl)-sn-glycero-3-phosphocholine + H2O = 1-(9Z-octadecenoyl)-sn-glycero-3-phosphocholine + (9Z)-octadecenoate + H(+)</text>
        <dbReference type="Rhea" id="RHEA:40923"/>
        <dbReference type="ChEBI" id="CHEBI:15377"/>
        <dbReference type="ChEBI" id="CHEBI:15378"/>
        <dbReference type="ChEBI" id="CHEBI:28610"/>
        <dbReference type="ChEBI" id="CHEBI:30823"/>
        <dbReference type="ChEBI" id="CHEBI:74669"/>
    </reaction>
    <physiologicalReaction direction="left-to-right" evidence="28">
        <dbReference type="Rhea" id="RHEA:40924"/>
    </physiologicalReaction>
</comment>
<comment type="catalytic activity">
    <reaction evidence="40">
        <text>1,2-dihexadecanoyl-sn-glycero-3-phosphocholine + 2 H2O = sn-glycerol 3-phosphocholine + 2 hexadecanoate + 2 H(+)</text>
        <dbReference type="Rhea" id="RHEA:40975"/>
        <dbReference type="ChEBI" id="CHEBI:7896"/>
        <dbReference type="ChEBI" id="CHEBI:15377"/>
        <dbReference type="ChEBI" id="CHEBI:15378"/>
        <dbReference type="ChEBI" id="CHEBI:16870"/>
        <dbReference type="ChEBI" id="CHEBI:72999"/>
    </reaction>
    <physiologicalReaction direction="left-to-right" evidence="40">
        <dbReference type="Rhea" id="RHEA:40976"/>
    </physiologicalReaction>
</comment>
<evidence type="ECO:0000256" key="5">
    <source>
        <dbReference type="ARBA" id="ARBA00022692"/>
    </source>
</evidence>
<evidence type="ECO:0000256" key="36">
    <source>
        <dbReference type="ARBA" id="ARBA00048699"/>
    </source>
</evidence>
<evidence type="ECO:0000256" key="42">
    <source>
        <dbReference type="ARBA" id="ARBA00049461"/>
    </source>
</evidence>
<evidence type="ECO:0000313" key="44">
    <source>
        <dbReference type="Proteomes" id="UP000887540"/>
    </source>
</evidence>
<name>A0A914CKI5_9BILA</name>
<evidence type="ECO:0000256" key="6">
    <source>
        <dbReference type="ARBA" id="ARBA00022729"/>
    </source>
</evidence>
<dbReference type="SUPFAM" id="SSF52266">
    <property type="entry name" value="SGNH hydrolase"/>
    <property type="match status" value="1"/>
</dbReference>
<evidence type="ECO:0000256" key="37">
    <source>
        <dbReference type="ARBA" id="ARBA00048869"/>
    </source>
</evidence>
<evidence type="ECO:0000256" key="32">
    <source>
        <dbReference type="ARBA" id="ARBA00048386"/>
    </source>
</evidence>
<keyword evidence="7" id="KW-0677">Repeat</keyword>
<evidence type="ECO:0000256" key="15">
    <source>
        <dbReference type="ARBA" id="ARBA00023422"/>
    </source>
</evidence>
<protein>
    <recommendedName>
        <fullName evidence="3">Phospholipase B1, membrane-associated</fullName>
    </recommendedName>
    <alternativeName>
        <fullName evidence="16">Lysophospholipase</fullName>
    </alternativeName>
    <alternativeName>
        <fullName evidence="17">Phospholipase A2</fullName>
    </alternativeName>
    <alternativeName>
        <fullName evidence="19">Phospholipase B/lipase</fullName>
    </alternativeName>
    <alternativeName>
        <fullName evidence="18">Triacylglycerol lipase</fullName>
    </alternativeName>
</protein>
<evidence type="ECO:0000256" key="17">
    <source>
        <dbReference type="ARBA" id="ARBA00031182"/>
    </source>
</evidence>
<evidence type="ECO:0000256" key="12">
    <source>
        <dbReference type="ARBA" id="ARBA00023180"/>
    </source>
</evidence>
<comment type="catalytic activity">
    <reaction evidence="29">
        <text>1,2-dihexadecanoyl-sn-glycero-3-phosphocholine + H2O = 1-hexadecanoyl-sn-glycero-3-phosphocholine + hexadecanoate + H(+)</text>
        <dbReference type="Rhea" id="RHEA:41223"/>
        <dbReference type="ChEBI" id="CHEBI:7896"/>
        <dbReference type="ChEBI" id="CHEBI:15377"/>
        <dbReference type="ChEBI" id="CHEBI:15378"/>
        <dbReference type="ChEBI" id="CHEBI:72998"/>
        <dbReference type="ChEBI" id="CHEBI:72999"/>
    </reaction>
    <physiologicalReaction direction="left-to-right" evidence="29">
        <dbReference type="Rhea" id="RHEA:41224"/>
    </physiologicalReaction>
</comment>
<evidence type="ECO:0000256" key="16">
    <source>
        <dbReference type="ARBA" id="ARBA00029723"/>
    </source>
</evidence>
<proteinExistence type="inferred from homology"/>
<dbReference type="FunFam" id="3.40.50.1110:FF:000005">
    <property type="entry name" value="Phospholipase B1"/>
    <property type="match status" value="1"/>
</dbReference>
<evidence type="ECO:0000256" key="43">
    <source>
        <dbReference type="SAM" id="SignalP"/>
    </source>
</evidence>
<comment type="similarity">
    <text evidence="2">Belongs to the 'GDSL' lipolytic enzyme family. Phospholipase B1 subfamily.</text>
</comment>
<evidence type="ECO:0000256" key="33">
    <source>
        <dbReference type="ARBA" id="ARBA00048454"/>
    </source>
</evidence>
<comment type="subcellular location">
    <subcellularLocation>
        <location evidence="1">Apical cell membrane</location>
        <topology evidence="1">Single-pass type I membrane protein</topology>
    </subcellularLocation>
</comment>
<evidence type="ECO:0000256" key="24">
    <source>
        <dbReference type="ARBA" id="ARBA00047459"/>
    </source>
</evidence>
<comment type="catalytic activity">
    <reaction evidence="42">
        <text>2-(9Z-octadecenoyl)-glycerol + H2O = glycerol + (9Z)-octadecenoate + H(+)</text>
        <dbReference type="Rhea" id="RHEA:38491"/>
        <dbReference type="ChEBI" id="CHEBI:15377"/>
        <dbReference type="ChEBI" id="CHEBI:15378"/>
        <dbReference type="ChEBI" id="CHEBI:17754"/>
        <dbReference type="ChEBI" id="CHEBI:30823"/>
        <dbReference type="ChEBI" id="CHEBI:73990"/>
    </reaction>
    <physiologicalReaction direction="left-to-right" evidence="42">
        <dbReference type="Rhea" id="RHEA:38492"/>
    </physiologicalReaction>
</comment>
<comment type="catalytic activity">
    <reaction evidence="39">
        <text>1-hexadecanoyl-2-(9Z)-octadecenoyl-3-octadecanoyl-sn-glycerol + H2O = 1-hexadecanoyl-3-octadecanoyl-sn-glycerol + (9Z)-octadecenoate + H(+)</text>
        <dbReference type="Rhea" id="RHEA:41103"/>
        <dbReference type="ChEBI" id="CHEBI:15377"/>
        <dbReference type="ChEBI" id="CHEBI:15378"/>
        <dbReference type="ChEBI" id="CHEBI:30823"/>
        <dbReference type="ChEBI" id="CHEBI:77623"/>
        <dbReference type="ChEBI" id="CHEBI:77624"/>
    </reaction>
    <physiologicalReaction direction="left-to-right" evidence="39">
        <dbReference type="Rhea" id="RHEA:41104"/>
    </physiologicalReaction>
</comment>
<keyword evidence="44" id="KW-1185">Reference proteome</keyword>
<comment type="catalytic activity">
    <reaction evidence="38">
        <text>1-O-hexadecyl-2-(9Z)-octadecenoyl-sn-glycero-3-phosphocholine + H2O = 1-O-hexadecyl-sn-glycero-3-phosphocholine + (9Z)-octadecenoate + H(+)</text>
        <dbReference type="Rhea" id="RHEA:40915"/>
        <dbReference type="ChEBI" id="CHEBI:15377"/>
        <dbReference type="ChEBI" id="CHEBI:15378"/>
        <dbReference type="ChEBI" id="CHEBI:30823"/>
        <dbReference type="ChEBI" id="CHEBI:34112"/>
        <dbReference type="ChEBI" id="CHEBI:64496"/>
    </reaction>
    <physiologicalReaction direction="left-to-right" evidence="38">
        <dbReference type="Rhea" id="RHEA:40916"/>
    </physiologicalReaction>
</comment>
<comment type="catalytic activity">
    <reaction evidence="34">
        <text>1-hexadecanoyl-2-(9Z-octadecenoyl)-sn-glycero-3-phosphoethanolamine + H2O = 1-hexadecanoyl-sn-glycero-3-phosphoethanolamine + (9Z)-octadecenoate + H(+)</text>
        <dbReference type="Rhea" id="RHEA:40911"/>
        <dbReference type="ChEBI" id="CHEBI:15377"/>
        <dbReference type="ChEBI" id="CHEBI:15378"/>
        <dbReference type="ChEBI" id="CHEBI:30823"/>
        <dbReference type="ChEBI" id="CHEBI:73004"/>
        <dbReference type="ChEBI" id="CHEBI:73007"/>
    </reaction>
    <physiologicalReaction direction="left-to-right" evidence="34">
        <dbReference type="Rhea" id="RHEA:40912"/>
    </physiologicalReaction>
</comment>
<comment type="catalytic activity">
    <reaction evidence="25">
        <text>2,3-di-(9Z)-octadecenoyl-sn-glycerol + H2O = 3-(9Z-octadecenoyl)-sn-glycerol + (9Z)-octadecenoate + H(+)</text>
        <dbReference type="Rhea" id="RHEA:42604"/>
        <dbReference type="ChEBI" id="CHEBI:15377"/>
        <dbReference type="ChEBI" id="CHEBI:15378"/>
        <dbReference type="ChEBI" id="CHEBI:30823"/>
        <dbReference type="ChEBI" id="CHEBI:75824"/>
        <dbReference type="ChEBI" id="CHEBI:75938"/>
    </reaction>
    <physiologicalReaction direction="left-to-right" evidence="25">
        <dbReference type="Rhea" id="RHEA:42605"/>
    </physiologicalReaction>
</comment>
<dbReference type="GO" id="GO:0006644">
    <property type="term" value="P:phospholipid metabolic process"/>
    <property type="evidence" value="ECO:0007669"/>
    <property type="project" value="TreeGrafter"/>
</dbReference>
<feature type="signal peptide" evidence="43">
    <location>
        <begin position="1"/>
        <end position="18"/>
    </location>
</feature>
<comment type="catalytic activity">
    <reaction evidence="22">
        <text>1,3-dihexadecanoyl-2-(9Z-octadecenoyl)glycerol + H2O = 1-hexadecanoyl-2-(9Z-octadecenoyl)-glycerol + hexadecanoate + H(+)</text>
        <dbReference type="Rhea" id="RHEA:40979"/>
        <dbReference type="ChEBI" id="CHEBI:7896"/>
        <dbReference type="ChEBI" id="CHEBI:15377"/>
        <dbReference type="ChEBI" id="CHEBI:15378"/>
        <dbReference type="ChEBI" id="CHEBI:75585"/>
        <dbReference type="ChEBI" id="CHEBI:75688"/>
    </reaction>
    <physiologicalReaction direction="left-to-right" evidence="22">
        <dbReference type="Rhea" id="RHEA:40980"/>
    </physiologicalReaction>
</comment>
<evidence type="ECO:0000256" key="23">
    <source>
        <dbReference type="ARBA" id="ARBA00047438"/>
    </source>
</evidence>
<evidence type="ECO:0000256" key="30">
    <source>
        <dbReference type="ARBA" id="ARBA00048362"/>
    </source>
</evidence>
<evidence type="ECO:0000256" key="35">
    <source>
        <dbReference type="ARBA" id="ARBA00048656"/>
    </source>
</evidence>
<evidence type="ECO:0000256" key="34">
    <source>
        <dbReference type="ARBA" id="ARBA00048613"/>
    </source>
</evidence>
<evidence type="ECO:0000256" key="21">
    <source>
        <dbReference type="ARBA" id="ARBA00047324"/>
    </source>
</evidence>
<dbReference type="WBParaSite" id="ACRNAN_scaffold116.g20380.t1">
    <property type="protein sequence ID" value="ACRNAN_scaffold116.g20380.t1"/>
    <property type="gene ID" value="ACRNAN_scaffold116.g20380"/>
</dbReference>
<dbReference type="GO" id="GO:0004806">
    <property type="term" value="F:triacylglycerol lipase activity"/>
    <property type="evidence" value="ECO:0007669"/>
    <property type="project" value="UniProtKB-EC"/>
</dbReference>
<comment type="catalytic activity">
    <reaction evidence="13">
        <text>a triacylglycerol + H2O = a diacylglycerol + a fatty acid + H(+)</text>
        <dbReference type="Rhea" id="RHEA:12044"/>
        <dbReference type="ChEBI" id="CHEBI:15377"/>
        <dbReference type="ChEBI" id="CHEBI:15378"/>
        <dbReference type="ChEBI" id="CHEBI:17855"/>
        <dbReference type="ChEBI" id="CHEBI:18035"/>
        <dbReference type="ChEBI" id="CHEBI:28868"/>
        <dbReference type="EC" id="3.1.1.3"/>
    </reaction>
    <physiologicalReaction direction="left-to-right" evidence="13">
        <dbReference type="Rhea" id="RHEA:12045"/>
    </physiologicalReaction>
</comment>
<evidence type="ECO:0000256" key="18">
    <source>
        <dbReference type="ARBA" id="ARBA00031485"/>
    </source>
</evidence>
<dbReference type="PANTHER" id="PTHR21325:SF44">
    <property type="entry name" value="TRIACYLGLYCEROL LIPASE"/>
    <property type="match status" value="1"/>
</dbReference>
<comment type="catalytic activity">
    <reaction evidence="23">
        <text>1-(9Z-octadecenoyl)-glycerol + H2O = glycerol + (9Z)-octadecenoate + H(+)</text>
        <dbReference type="Rhea" id="RHEA:38487"/>
        <dbReference type="ChEBI" id="CHEBI:15377"/>
        <dbReference type="ChEBI" id="CHEBI:15378"/>
        <dbReference type="ChEBI" id="CHEBI:17754"/>
        <dbReference type="ChEBI" id="CHEBI:30823"/>
        <dbReference type="ChEBI" id="CHEBI:75342"/>
    </reaction>
    <physiologicalReaction direction="left-to-right" evidence="23">
        <dbReference type="Rhea" id="RHEA:38488"/>
    </physiologicalReaction>
</comment>
<accession>A0A914CKI5</accession>
<dbReference type="PANTHER" id="PTHR21325">
    <property type="entry name" value="PHOSPHOLIPASE B, PLB1"/>
    <property type="match status" value="1"/>
</dbReference>
<reference evidence="45" key="1">
    <citation type="submission" date="2022-11" db="UniProtKB">
        <authorList>
            <consortium name="WormBaseParasite"/>
        </authorList>
    </citation>
    <scope>IDENTIFICATION</scope>
</reference>
<evidence type="ECO:0000256" key="1">
    <source>
        <dbReference type="ARBA" id="ARBA00004247"/>
    </source>
</evidence>
<comment type="catalytic activity">
    <reaction evidence="32">
        <text>1,2,3-tri-(9Z-octadecenoyl)-glycerol + H2O = di-(9Z)-octadecenoylglycerol + (9Z)-octadecenoate + H(+)</text>
        <dbReference type="Rhea" id="RHEA:38575"/>
        <dbReference type="ChEBI" id="CHEBI:15377"/>
        <dbReference type="ChEBI" id="CHEBI:15378"/>
        <dbReference type="ChEBI" id="CHEBI:30823"/>
        <dbReference type="ChEBI" id="CHEBI:53753"/>
        <dbReference type="ChEBI" id="CHEBI:75945"/>
    </reaction>
    <physiologicalReaction direction="left-to-right" evidence="32">
        <dbReference type="Rhea" id="RHEA:38576"/>
    </physiologicalReaction>
</comment>
<comment type="catalytic activity">
    <reaction evidence="21">
        <text>1-hexadecanoyl-2-(9Z)-octadecenoyl-3-octadecanoyl-sn-glycerol + H2O = 2-(9Z-octadecenoyl)-3-octadecanoyl-sn-glycerol + hexadecanoate + H(+)</text>
        <dbReference type="Rhea" id="RHEA:41107"/>
        <dbReference type="ChEBI" id="CHEBI:7896"/>
        <dbReference type="ChEBI" id="CHEBI:15377"/>
        <dbReference type="ChEBI" id="CHEBI:15378"/>
        <dbReference type="ChEBI" id="CHEBI:75558"/>
        <dbReference type="ChEBI" id="CHEBI:77623"/>
    </reaction>
    <physiologicalReaction direction="left-to-right" evidence="21">
        <dbReference type="Rhea" id="RHEA:41108"/>
    </physiologicalReaction>
</comment>
<comment type="catalytic activity">
    <reaction evidence="41">
        <text>1,3-di-(9Z-octadecenoyl)-glycerol + H2O = 1-(9Z-octadecenoyl)-glycerol + (9Z)-octadecenoate + H(+)</text>
        <dbReference type="Rhea" id="RHEA:39939"/>
        <dbReference type="ChEBI" id="CHEBI:15377"/>
        <dbReference type="ChEBI" id="CHEBI:15378"/>
        <dbReference type="ChEBI" id="CHEBI:30823"/>
        <dbReference type="ChEBI" id="CHEBI:75342"/>
        <dbReference type="ChEBI" id="CHEBI:75735"/>
    </reaction>
    <physiologicalReaction direction="left-to-right" evidence="41">
        <dbReference type="Rhea" id="RHEA:39940"/>
    </physiologicalReaction>
</comment>
<evidence type="ECO:0000256" key="39">
    <source>
        <dbReference type="ARBA" id="ARBA00048939"/>
    </source>
</evidence>
<evidence type="ECO:0000256" key="13">
    <source>
        <dbReference type="ARBA" id="ARBA00023369"/>
    </source>
</evidence>
<comment type="function">
    <text evidence="20">Calcium-independent membrane-associated phospholipase that catalyzes complete diacylation of phospholipids by hydrolyzing both sn-1 and sn-2 fatty acyl chains attached to the glycerol backbone (phospholipase B activity). Has dual phospholipase and lysophospholipase activities toward diacylphospholipids. Preferentially cleaves sn-2 ester bonds over sn-1 bonds. Acts as a lipase toward glycerolipid substrates. Hydrolyzes fatty acyl chains of diacylglycerols with preference for the sn-2 position and of triacylglycerols with not positional selectivity. May also hydrolyze long chain retinyl esters such as retinyl palmitate. May contribute to digestion of dietary phospholipids, glycerolipids and retinoids, facilitating lipid absorption at the brush border.</text>
</comment>
<evidence type="ECO:0000256" key="11">
    <source>
        <dbReference type="ARBA" id="ARBA00023136"/>
    </source>
</evidence>
<comment type="catalytic activity">
    <reaction evidence="37">
        <text>1,3-dihexadecanoyl-2-(9Z-octadecenoyl)glycerol + H2O = 1,3-dihexadecanoylglycerol + (9Z)-octadecenoate + H(+)</text>
        <dbReference type="Rhea" id="RHEA:40983"/>
        <dbReference type="ChEBI" id="CHEBI:15377"/>
        <dbReference type="ChEBI" id="CHEBI:15378"/>
        <dbReference type="ChEBI" id="CHEBI:30823"/>
        <dbReference type="ChEBI" id="CHEBI:75688"/>
        <dbReference type="ChEBI" id="CHEBI:77619"/>
    </reaction>
    <physiologicalReaction direction="left-to-right" evidence="37">
        <dbReference type="Rhea" id="RHEA:40984"/>
    </physiologicalReaction>
</comment>
<evidence type="ECO:0000256" key="28">
    <source>
        <dbReference type="ARBA" id="ARBA00048058"/>
    </source>
</evidence>
<comment type="catalytic activity">
    <reaction evidence="27">
        <text>a 1-O-alkyl-2-acyl-sn-glycero-3-phosphocholine + H2O = a 1-O-alkyl-sn-glycero-3-phosphocholine + a fatty acid + H(+)</text>
        <dbReference type="Rhea" id="RHEA:36231"/>
        <dbReference type="ChEBI" id="CHEBI:15377"/>
        <dbReference type="ChEBI" id="CHEBI:15378"/>
        <dbReference type="ChEBI" id="CHEBI:28868"/>
        <dbReference type="ChEBI" id="CHEBI:30909"/>
        <dbReference type="ChEBI" id="CHEBI:36702"/>
        <dbReference type="EC" id="3.1.1.4"/>
    </reaction>
    <physiologicalReaction direction="left-to-right" evidence="27">
        <dbReference type="Rhea" id="RHEA:36232"/>
    </physiologicalReaction>
</comment>
<dbReference type="InterPro" id="IPR038885">
    <property type="entry name" value="PLB1"/>
</dbReference>
<evidence type="ECO:0000256" key="25">
    <source>
        <dbReference type="ARBA" id="ARBA00048011"/>
    </source>
</evidence>
<dbReference type="InterPro" id="IPR001087">
    <property type="entry name" value="GDSL"/>
</dbReference>
<evidence type="ECO:0000256" key="31">
    <source>
        <dbReference type="ARBA" id="ARBA00048374"/>
    </source>
</evidence>
<keyword evidence="12" id="KW-0325">Glycoprotein</keyword>
<evidence type="ECO:0000256" key="29">
    <source>
        <dbReference type="ARBA" id="ARBA00048227"/>
    </source>
</evidence>
<keyword evidence="9" id="KW-1133">Transmembrane helix</keyword>
<comment type="catalytic activity">
    <reaction evidence="36">
        <text>1-hexadecanoyl-2-(9Z-octadecenoyl)-sn-glycero-3-phosphocholine + H2O = 1-hexadecanoyl-sn-glycero-3-phosphocholine + (9Z)-octadecenoate + H(+)</text>
        <dbReference type="Rhea" id="RHEA:38779"/>
        <dbReference type="ChEBI" id="CHEBI:15377"/>
        <dbReference type="ChEBI" id="CHEBI:15378"/>
        <dbReference type="ChEBI" id="CHEBI:30823"/>
        <dbReference type="ChEBI" id="CHEBI:72998"/>
        <dbReference type="ChEBI" id="CHEBI:73001"/>
    </reaction>
    <physiologicalReaction direction="left-to-right" evidence="36">
        <dbReference type="Rhea" id="RHEA:38780"/>
    </physiologicalReaction>
</comment>
<evidence type="ECO:0000256" key="2">
    <source>
        <dbReference type="ARBA" id="ARBA00009979"/>
    </source>
</evidence>
<keyword evidence="4" id="KW-1003">Cell membrane</keyword>
<evidence type="ECO:0000256" key="19">
    <source>
        <dbReference type="ARBA" id="ARBA00033022"/>
    </source>
</evidence>
<evidence type="ECO:0000256" key="22">
    <source>
        <dbReference type="ARBA" id="ARBA00047363"/>
    </source>
</evidence>
<dbReference type="GO" id="GO:0004622">
    <property type="term" value="F:phosphatidylcholine lysophospholipase activity"/>
    <property type="evidence" value="ECO:0007669"/>
    <property type="project" value="UniProtKB-EC"/>
</dbReference>
<keyword evidence="6 43" id="KW-0732">Signal</keyword>
<dbReference type="Gene3D" id="3.40.50.1110">
    <property type="entry name" value="SGNH hydrolase"/>
    <property type="match status" value="1"/>
</dbReference>
<dbReference type="AlphaFoldDB" id="A0A914CKI5"/>
<organism evidence="44 45">
    <name type="scientific">Acrobeloides nanus</name>
    <dbReference type="NCBI Taxonomy" id="290746"/>
    <lineage>
        <taxon>Eukaryota</taxon>
        <taxon>Metazoa</taxon>
        <taxon>Ecdysozoa</taxon>
        <taxon>Nematoda</taxon>
        <taxon>Chromadorea</taxon>
        <taxon>Rhabditida</taxon>
        <taxon>Tylenchina</taxon>
        <taxon>Cephalobomorpha</taxon>
        <taxon>Cephaloboidea</taxon>
        <taxon>Cephalobidae</taxon>
        <taxon>Acrobeloides</taxon>
    </lineage>
</organism>
<comment type="catalytic activity">
    <reaction evidence="30">
        <text>1-hexadecanoyl-2-(9Z,12Z-octadecadienoyl)-sn-glycero-3-phosphocholine + H2O = 2-(9Z,12Z-octadecadienoyl)-sn-glycero-3-phosphocholine + hexadecanoate + H(+)</text>
        <dbReference type="Rhea" id="RHEA:40971"/>
        <dbReference type="ChEBI" id="CHEBI:7896"/>
        <dbReference type="ChEBI" id="CHEBI:15377"/>
        <dbReference type="ChEBI" id="CHEBI:15378"/>
        <dbReference type="ChEBI" id="CHEBI:73002"/>
        <dbReference type="ChEBI" id="CHEBI:76084"/>
    </reaction>
    <physiologicalReaction direction="left-to-right" evidence="30">
        <dbReference type="Rhea" id="RHEA:40972"/>
    </physiologicalReaction>
</comment>
<evidence type="ECO:0000256" key="8">
    <source>
        <dbReference type="ARBA" id="ARBA00022801"/>
    </source>
</evidence>
<evidence type="ECO:0000256" key="20">
    <source>
        <dbReference type="ARBA" id="ARBA00045916"/>
    </source>
</evidence>